<sequence>MDVPSPSVYSDSGGEGENENEKHSLSDNIPSPSVYTDSVGNRENGSKRDSLFDKLLEEVSNGVRFRGTSPQSEVRDNERALEYKPEPRRKRWDDVRLAVKYAHNSAKDLLSILDRARRRMEIEERKWMANRNAF</sequence>
<comment type="caution">
    <text evidence="2">The sequence shown here is derived from an EMBL/GenBank/DDBJ whole genome shotgun (WGS) entry which is preliminary data.</text>
</comment>
<evidence type="ECO:0000256" key="1">
    <source>
        <dbReference type="SAM" id="MobiDB-lite"/>
    </source>
</evidence>
<dbReference type="EMBL" id="JAWRVI010000103">
    <property type="protein sequence ID" value="KAK4077243.1"/>
    <property type="molecule type" value="Genomic_DNA"/>
</dbReference>
<proteinExistence type="predicted"/>
<evidence type="ECO:0000313" key="2">
    <source>
        <dbReference type="EMBL" id="KAK4077243.1"/>
    </source>
</evidence>
<keyword evidence="3" id="KW-1185">Reference proteome</keyword>
<feature type="compositionally biased region" description="Polar residues" evidence="1">
    <location>
        <begin position="26"/>
        <end position="43"/>
    </location>
</feature>
<feature type="region of interest" description="Disordered" evidence="1">
    <location>
        <begin position="1"/>
        <end position="49"/>
    </location>
</feature>
<organism evidence="2 3">
    <name type="scientific">Purpureocillium lilacinum</name>
    <name type="common">Paecilomyces lilacinus</name>
    <dbReference type="NCBI Taxonomy" id="33203"/>
    <lineage>
        <taxon>Eukaryota</taxon>
        <taxon>Fungi</taxon>
        <taxon>Dikarya</taxon>
        <taxon>Ascomycota</taxon>
        <taxon>Pezizomycotina</taxon>
        <taxon>Sordariomycetes</taxon>
        <taxon>Hypocreomycetidae</taxon>
        <taxon>Hypocreales</taxon>
        <taxon>Ophiocordycipitaceae</taxon>
        <taxon>Purpureocillium</taxon>
    </lineage>
</organism>
<evidence type="ECO:0000313" key="3">
    <source>
        <dbReference type="Proteomes" id="UP001287286"/>
    </source>
</evidence>
<reference evidence="2 3" key="1">
    <citation type="journal article" date="2024" name="Microbiol. Resour. Announc.">
        <title>Genome annotations for the ascomycete fungi Trichoderma harzianum, Trichoderma aggressivum, and Purpureocillium lilacinum.</title>
        <authorList>
            <person name="Beijen E.P.W."/>
            <person name="Ohm R.A."/>
        </authorList>
    </citation>
    <scope>NUCLEOTIDE SEQUENCE [LARGE SCALE GENOMIC DNA]</scope>
    <source>
        <strain evidence="2 3">CBS 150709</strain>
    </source>
</reference>
<gene>
    <name evidence="2" type="ORF">Purlil1_12426</name>
</gene>
<name>A0ABR0BI04_PURLI</name>
<dbReference type="Proteomes" id="UP001287286">
    <property type="component" value="Unassembled WGS sequence"/>
</dbReference>
<protein>
    <submittedName>
        <fullName evidence="2">Uncharacterized protein</fullName>
    </submittedName>
</protein>
<accession>A0ABR0BI04</accession>